<keyword evidence="10" id="KW-1185">Reference proteome</keyword>
<dbReference type="InterPro" id="IPR051689">
    <property type="entry name" value="Sterol_desaturase/TMEM195"/>
</dbReference>
<feature type="transmembrane region" description="Helical" evidence="7">
    <location>
        <begin position="130"/>
        <end position="159"/>
    </location>
</feature>
<keyword evidence="5" id="KW-0443">Lipid metabolism</keyword>
<dbReference type="GO" id="GO:0005506">
    <property type="term" value="F:iron ion binding"/>
    <property type="evidence" value="ECO:0007669"/>
    <property type="project" value="InterPro"/>
</dbReference>
<feature type="domain" description="Fatty acid hydroxylase" evidence="8">
    <location>
        <begin position="83"/>
        <end position="216"/>
    </location>
</feature>
<evidence type="ECO:0000259" key="8">
    <source>
        <dbReference type="Pfam" id="PF04116"/>
    </source>
</evidence>
<gene>
    <name evidence="9" type="ORF">LX66_3016</name>
</gene>
<evidence type="ECO:0000256" key="2">
    <source>
        <dbReference type="ARBA" id="ARBA00022692"/>
    </source>
</evidence>
<keyword evidence="4" id="KW-0560">Oxidoreductase</keyword>
<dbReference type="GO" id="GO:0012505">
    <property type="term" value="C:endomembrane system"/>
    <property type="evidence" value="ECO:0007669"/>
    <property type="project" value="UniProtKB-SubCell"/>
</dbReference>
<evidence type="ECO:0000256" key="3">
    <source>
        <dbReference type="ARBA" id="ARBA00022989"/>
    </source>
</evidence>
<evidence type="ECO:0000313" key="9">
    <source>
        <dbReference type="EMBL" id="TWI88926.1"/>
    </source>
</evidence>
<dbReference type="InterPro" id="IPR006694">
    <property type="entry name" value="Fatty_acid_hydroxylase"/>
</dbReference>
<keyword evidence="2 7" id="KW-0812">Transmembrane</keyword>
<comment type="subcellular location">
    <subcellularLocation>
        <location evidence="1">Endomembrane system</location>
        <topology evidence="1">Multi-pass membrane protein</topology>
    </subcellularLocation>
</comment>
<evidence type="ECO:0000256" key="6">
    <source>
        <dbReference type="ARBA" id="ARBA00023136"/>
    </source>
</evidence>
<evidence type="ECO:0000256" key="1">
    <source>
        <dbReference type="ARBA" id="ARBA00004127"/>
    </source>
</evidence>
<dbReference type="Pfam" id="PF04116">
    <property type="entry name" value="FA_hydroxylase"/>
    <property type="match status" value="1"/>
</dbReference>
<dbReference type="GO" id="GO:0006643">
    <property type="term" value="P:membrane lipid metabolic process"/>
    <property type="evidence" value="ECO:0007669"/>
    <property type="project" value="TreeGrafter"/>
</dbReference>
<dbReference type="GO" id="GO:0008610">
    <property type="term" value="P:lipid biosynthetic process"/>
    <property type="evidence" value="ECO:0007669"/>
    <property type="project" value="InterPro"/>
</dbReference>
<dbReference type="AlphaFoldDB" id="A0A562T774"/>
<dbReference type="OrthoDB" id="9770329at2"/>
<name>A0A562T774_CHIJA</name>
<sequence>MHSTIGHYRGGILLFIAFLVIAEMIWSWRRDKKAYQLKETLANIAILTGFQLSKFLFAGYQLTLLHFFADLAPVHLPFNIWVFLACFITADFLYYWFHRASHVWKPLWAFHVVHHSSPLMNLTTAYRLHWFNALVSPLFFIPAALLGFPPGLIVLSYALNLLYQFFLHTEAVGKLGPVEGIIDTPSAHRVHHGSNPLYIDKNFGGVLMIWDRLFRTYQPETEKVRYGITEGFISHNPFVLMLYGFKKLFRKRSGEVKDASAAGLSASPLQP</sequence>
<feature type="transmembrane region" description="Helical" evidence="7">
    <location>
        <begin position="80"/>
        <end position="97"/>
    </location>
</feature>
<dbReference type="RefSeq" id="WP_145714870.1">
    <property type="nucleotide sequence ID" value="NZ_BAAAFY010000001.1"/>
</dbReference>
<evidence type="ECO:0000313" key="10">
    <source>
        <dbReference type="Proteomes" id="UP000316778"/>
    </source>
</evidence>
<protein>
    <submittedName>
        <fullName evidence="9">Sterol desaturase/sphingolipid hydroxylase (Fatty acid hydroxylase superfamily)</fullName>
    </submittedName>
</protein>
<reference evidence="9 10" key="1">
    <citation type="journal article" date="2013" name="Stand. Genomic Sci.">
        <title>Genomic Encyclopedia of Type Strains, Phase I: The one thousand microbial genomes (KMG-I) project.</title>
        <authorList>
            <person name="Kyrpides N.C."/>
            <person name="Woyke T."/>
            <person name="Eisen J.A."/>
            <person name="Garrity G."/>
            <person name="Lilburn T.G."/>
            <person name="Beck B.J."/>
            <person name="Whitman W.B."/>
            <person name="Hugenholtz P."/>
            <person name="Klenk H.P."/>
        </authorList>
    </citation>
    <scope>NUCLEOTIDE SEQUENCE [LARGE SCALE GENOMIC DNA]</scope>
    <source>
        <strain evidence="9 10">DSM 13484</strain>
    </source>
</reference>
<evidence type="ECO:0000256" key="7">
    <source>
        <dbReference type="SAM" id="Phobius"/>
    </source>
</evidence>
<comment type="caution">
    <text evidence="9">The sequence shown here is derived from an EMBL/GenBank/DDBJ whole genome shotgun (WGS) entry which is preliminary data.</text>
</comment>
<proteinExistence type="predicted"/>
<dbReference type="GO" id="GO:0050479">
    <property type="term" value="F:glyceryl-ether monooxygenase activity"/>
    <property type="evidence" value="ECO:0007669"/>
    <property type="project" value="TreeGrafter"/>
</dbReference>
<evidence type="ECO:0000256" key="4">
    <source>
        <dbReference type="ARBA" id="ARBA00023002"/>
    </source>
</evidence>
<evidence type="ECO:0000256" key="5">
    <source>
        <dbReference type="ARBA" id="ARBA00023098"/>
    </source>
</evidence>
<keyword evidence="6 7" id="KW-0472">Membrane</keyword>
<dbReference type="GO" id="GO:0016020">
    <property type="term" value="C:membrane"/>
    <property type="evidence" value="ECO:0007669"/>
    <property type="project" value="GOC"/>
</dbReference>
<feature type="transmembrane region" description="Helical" evidence="7">
    <location>
        <begin position="6"/>
        <end position="28"/>
    </location>
</feature>
<dbReference type="EMBL" id="VLLG01000003">
    <property type="protein sequence ID" value="TWI88926.1"/>
    <property type="molecule type" value="Genomic_DNA"/>
</dbReference>
<keyword evidence="3 7" id="KW-1133">Transmembrane helix</keyword>
<accession>A0A562T774</accession>
<dbReference type="PANTHER" id="PTHR21624:SF1">
    <property type="entry name" value="ALKYLGLYCEROL MONOOXYGENASE"/>
    <property type="match status" value="1"/>
</dbReference>
<dbReference type="Proteomes" id="UP000316778">
    <property type="component" value="Unassembled WGS sequence"/>
</dbReference>
<feature type="transmembrane region" description="Helical" evidence="7">
    <location>
        <begin position="40"/>
        <end position="60"/>
    </location>
</feature>
<dbReference type="PANTHER" id="PTHR21624">
    <property type="entry name" value="STEROL DESATURASE-RELATED PROTEIN"/>
    <property type="match status" value="1"/>
</dbReference>
<organism evidence="9 10">
    <name type="scientific">Chitinophaga japonensis</name>
    <name type="common">Flexibacter japonensis</name>
    <dbReference type="NCBI Taxonomy" id="104662"/>
    <lineage>
        <taxon>Bacteria</taxon>
        <taxon>Pseudomonadati</taxon>
        <taxon>Bacteroidota</taxon>
        <taxon>Chitinophagia</taxon>
        <taxon>Chitinophagales</taxon>
        <taxon>Chitinophagaceae</taxon>
        <taxon>Chitinophaga</taxon>
    </lineage>
</organism>